<dbReference type="SUPFAM" id="SSF53474">
    <property type="entry name" value="alpha/beta-Hydrolases"/>
    <property type="match status" value="1"/>
</dbReference>
<evidence type="ECO:0000313" key="5">
    <source>
        <dbReference type="Proteomes" id="UP001056291"/>
    </source>
</evidence>
<evidence type="ECO:0000259" key="3">
    <source>
        <dbReference type="Pfam" id="PF07859"/>
    </source>
</evidence>
<dbReference type="PROSITE" id="PS01173">
    <property type="entry name" value="LIPASE_GDXG_HIS"/>
    <property type="match status" value="1"/>
</dbReference>
<accession>A0ABY4VXQ2</accession>
<proteinExistence type="inferred from homology"/>
<dbReference type="Gene3D" id="3.40.50.1820">
    <property type="entry name" value="alpha/beta hydrolase"/>
    <property type="match status" value="1"/>
</dbReference>
<dbReference type="Proteomes" id="UP001056291">
    <property type="component" value="Chromosome"/>
</dbReference>
<evidence type="ECO:0000256" key="1">
    <source>
        <dbReference type="ARBA" id="ARBA00010515"/>
    </source>
</evidence>
<evidence type="ECO:0000313" key="4">
    <source>
        <dbReference type="EMBL" id="USG59497.1"/>
    </source>
</evidence>
<dbReference type="InterPro" id="IPR029058">
    <property type="entry name" value="AB_hydrolase_fold"/>
</dbReference>
<dbReference type="GO" id="GO:0016787">
    <property type="term" value="F:hydrolase activity"/>
    <property type="evidence" value="ECO:0007669"/>
    <property type="project" value="UniProtKB-KW"/>
</dbReference>
<reference evidence="4" key="1">
    <citation type="submission" date="2022-06" db="EMBL/GenBank/DDBJ databases">
        <title>Sneathiella actinostolidae sp. nov., isolated from a sea anemonein the Western Pacific Ocean.</title>
        <authorList>
            <person name="Wei M.J."/>
        </authorList>
    </citation>
    <scope>NUCLEOTIDE SEQUENCE</scope>
    <source>
        <strain evidence="4">PHK-P5</strain>
    </source>
</reference>
<evidence type="ECO:0000256" key="2">
    <source>
        <dbReference type="ARBA" id="ARBA00022801"/>
    </source>
</evidence>
<comment type="similarity">
    <text evidence="1">Belongs to the 'GDXG' lipolytic enzyme family.</text>
</comment>
<dbReference type="PANTHER" id="PTHR48081:SF8">
    <property type="entry name" value="ALPHA_BETA HYDROLASE FOLD-3 DOMAIN-CONTAINING PROTEIN-RELATED"/>
    <property type="match status" value="1"/>
</dbReference>
<protein>
    <submittedName>
        <fullName evidence="4">Alpha/beta hydrolase</fullName>
    </submittedName>
</protein>
<dbReference type="PANTHER" id="PTHR48081">
    <property type="entry name" value="AB HYDROLASE SUPERFAMILY PROTEIN C4A8.06C"/>
    <property type="match status" value="1"/>
</dbReference>
<sequence length="295" mass="32244">MSSKPVNLETLNDNRVGMEKLALALGGPVPHVHLVENFSVPCSSGPINVRCYKPNTDLPLPVLIYFHGGGYIRGSLDSHHDLCARLAAYGDFAVLSVDYRLAPENKFPAAIDDSIAVFKWVQSHGAEYGFMQDKIAVGGDSSGGCLAIVTAQEAKRQQLPLPVFQLLFYPTTTAYFDSRSHKLFSKGFFLSTERMENYRDLYLNSVAERDDYRASPLLNPDLANLPSALVITAGFDPLRDEAEEYAKALGNCEVPVGVIRYDGMVHGFVSLTAVLPAADKALRQAADALRHCFSA</sequence>
<dbReference type="InterPro" id="IPR013094">
    <property type="entry name" value="AB_hydrolase_3"/>
</dbReference>
<feature type="domain" description="Alpha/beta hydrolase fold-3" evidence="3">
    <location>
        <begin position="63"/>
        <end position="269"/>
    </location>
</feature>
<gene>
    <name evidence="4" type="ORF">NBZ79_09875</name>
</gene>
<keyword evidence="2 4" id="KW-0378">Hydrolase</keyword>
<dbReference type="InterPro" id="IPR002168">
    <property type="entry name" value="Lipase_GDXG_HIS_AS"/>
</dbReference>
<organism evidence="4 5">
    <name type="scientific">Sneathiella marina</name>
    <dbReference type="NCBI Taxonomy" id="2950108"/>
    <lineage>
        <taxon>Bacteria</taxon>
        <taxon>Pseudomonadati</taxon>
        <taxon>Pseudomonadota</taxon>
        <taxon>Alphaproteobacteria</taxon>
        <taxon>Sneathiellales</taxon>
        <taxon>Sneathiellaceae</taxon>
        <taxon>Sneathiella</taxon>
    </lineage>
</organism>
<dbReference type="EMBL" id="CP098747">
    <property type="protein sequence ID" value="USG59497.1"/>
    <property type="molecule type" value="Genomic_DNA"/>
</dbReference>
<keyword evidence="5" id="KW-1185">Reference proteome</keyword>
<dbReference type="RefSeq" id="WP_251932218.1">
    <property type="nucleotide sequence ID" value="NZ_CP098747.1"/>
</dbReference>
<name>A0ABY4VXQ2_9PROT</name>
<dbReference type="Pfam" id="PF07859">
    <property type="entry name" value="Abhydrolase_3"/>
    <property type="match status" value="1"/>
</dbReference>
<dbReference type="InterPro" id="IPR050300">
    <property type="entry name" value="GDXG_lipolytic_enzyme"/>
</dbReference>